<keyword evidence="6 8" id="KW-0342">GTP-binding</keyword>
<evidence type="ECO:0000256" key="8">
    <source>
        <dbReference type="HAMAP-Rule" id="MF_00072"/>
    </source>
</evidence>
<comment type="subcellular location">
    <subcellularLocation>
        <location evidence="1 8">Cytoplasm</location>
    </subcellularLocation>
</comment>
<keyword evidence="4 8" id="KW-0547">Nucleotide-binding</keyword>
<reference evidence="11" key="1">
    <citation type="submission" date="2017-02" db="EMBL/GenBank/DDBJ databases">
        <authorList>
            <person name="Varghese N."/>
            <person name="Submissions S."/>
        </authorList>
    </citation>
    <scope>NUCLEOTIDE SEQUENCE [LARGE SCALE GENOMIC DNA]</scope>
    <source>
        <strain evidence="11">ATCC 27094</strain>
    </source>
</reference>
<dbReference type="InterPro" id="IPR032090">
    <property type="entry name" value="RF3_C"/>
</dbReference>
<evidence type="ECO:0000256" key="6">
    <source>
        <dbReference type="ARBA" id="ARBA00023134"/>
    </source>
</evidence>
<dbReference type="Pfam" id="PF16658">
    <property type="entry name" value="RF3_C"/>
    <property type="match status" value="1"/>
</dbReference>
<dbReference type="GO" id="GO:0005829">
    <property type="term" value="C:cytosol"/>
    <property type="evidence" value="ECO:0007669"/>
    <property type="project" value="TreeGrafter"/>
</dbReference>
<dbReference type="PRINTS" id="PR00315">
    <property type="entry name" value="ELONGATNFCT"/>
</dbReference>
<feature type="binding site" evidence="8">
    <location>
        <begin position="101"/>
        <end position="105"/>
    </location>
    <ligand>
        <name>GTP</name>
        <dbReference type="ChEBI" id="CHEBI:37565"/>
    </ligand>
</feature>
<keyword evidence="3 8" id="KW-0963">Cytoplasm</keyword>
<dbReference type="Pfam" id="PF22042">
    <property type="entry name" value="EF-G_D2"/>
    <property type="match status" value="1"/>
</dbReference>
<dbReference type="NCBIfam" id="TIGR00503">
    <property type="entry name" value="prfC"/>
    <property type="match status" value="1"/>
</dbReference>
<dbReference type="PANTHER" id="PTHR43556:SF2">
    <property type="entry name" value="PEPTIDE CHAIN RELEASE FACTOR RF3"/>
    <property type="match status" value="1"/>
</dbReference>
<dbReference type="Gene3D" id="2.40.30.10">
    <property type="entry name" value="Translation factors"/>
    <property type="match status" value="1"/>
</dbReference>
<dbReference type="Gene3D" id="3.30.70.3280">
    <property type="entry name" value="Peptide chain release factor 3, domain III"/>
    <property type="match status" value="1"/>
</dbReference>
<evidence type="ECO:0000256" key="2">
    <source>
        <dbReference type="ARBA" id="ARBA00009978"/>
    </source>
</evidence>
<dbReference type="InterPro" id="IPR053905">
    <property type="entry name" value="EF-G-like_DII"/>
</dbReference>
<dbReference type="GO" id="GO:0003924">
    <property type="term" value="F:GTPase activity"/>
    <property type="evidence" value="ECO:0007669"/>
    <property type="project" value="InterPro"/>
</dbReference>
<proteinExistence type="inferred from homology"/>
<sequence>MPDSAVTAVSATALDTALAGHPAGLRRTFAIISHPDAGKTTLTEKLLLFGGAIHVAGAVKARGEARRARSDWMKIEQQRGISVTTSVMHFEYGGAVFNLLDTPGHEDFSEDTYRTLTAVDSAVMVIDAAKGIEARTRKLFEICRLRDVPIVTFINKMDRESKDPIELLDEIASTLALDITPMSWPVGSGQNFKGTYDLAHDRMLVFDASHRERIGEVMKCEGIDDPKLAAALPKDQYDKLAEEVELVRGGYPTFDLDSYRAGHLSPVFFGSAYNNFGVRELLDALAAWAPPPRPQPAEPRAIAPTEGKVTGFVFKVQANMDPNHRDRIAFLRLCSGKFRRGMKLSQMGTGKTLSVNSPILFFAREREIVDEAWPGDIIGIPNHGVLRVGDTLTEGETVKITGIPNFAPEILRRVRLEDPMKSKQLRRALDDLAEEGVTQVFRRVIGGDNIVGVVGELQLDVLKTRVEAEYGVHIDLEPAPFETARWISAESKADLEAFMSANRGGMSEDRDGSPVFLARNAWELGYIAEKSPKIKFSDIRERA</sequence>
<dbReference type="InterPro" id="IPR004548">
    <property type="entry name" value="PrfC"/>
</dbReference>
<keyword evidence="5 8" id="KW-0648">Protein biosynthesis</keyword>
<dbReference type="GO" id="GO:0016149">
    <property type="term" value="F:translation release factor activity, codon specific"/>
    <property type="evidence" value="ECO:0007669"/>
    <property type="project" value="UniProtKB-UniRule"/>
</dbReference>
<dbReference type="FunFam" id="3.30.70.3280:FF:000001">
    <property type="entry name" value="Peptide chain release factor 3"/>
    <property type="match status" value="1"/>
</dbReference>
<organism evidence="10 11">
    <name type="scientific">Enhydrobacter aerosaccus</name>
    <dbReference type="NCBI Taxonomy" id="225324"/>
    <lineage>
        <taxon>Bacteria</taxon>
        <taxon>Pseudomonadati</taxon>
        <taxon>Pseudomonadota</taxon>
        <taxon>Alphaproteobacteria</taxon>
        <taxon>Hyphomicrobiales</taxon>
        <taxon>Enhydrobacter</taxon>
    </lineage>
</organism>
<name>A0A1T4S6C9_9HYPH</name>
<evidence type="ECO:0000256" key="4">
    <source>
        <dbReference type="ARBA" id="ARBA00022741"/>
    </source>
</evidence>
<dbReference type="SUPFAM" id="SSF50447">
    <property type="entry name" value="Translation proteins"/>
    <property type="match status" value="1"/>
</dbReference>
<feature type="binding site" evidence="8">
    <location>
        <begin position="33"/>
        <end position="40"/>
    </location>
    <ligand>
        <name>GTP</name>
        <dbReference type="ChEBI" id="CHEBI:37565"/>
    </ligand>
</feature>
<dbReference type="AlphaFoldDB" id="A0A1T4S6C9"/>
<dbReference type="PROSITE" id="PS00301">
    <property type="entry name" value="G_TR_1"/>
    <property type="match status" value="1"/>
</dbReference>
<dbReference type="SUPFAM" id="SSF52540">
    <property type="entry name" value="P-loop containing nucleoside triphosphate hydrolases"/>
    <property type="match status" value="1"/>
</dbReference>
<dbReference type="GO" id="GO:0005525">
    <property type="term" value="F:GTP binding"/>
    <property type="evidence" value="ECO:0007669"/>
    <property type="project" value="UniProtKB-UniRule"/>
</dbReference>
<dbReference type="CDD" id="cd04169">
    <property type="entry name" value="RF3"/>
    <property type="match status" value="1"/>
</dbReference>
<feature type="domain" description="Tr-type G" evidence="9">
    <location>
        <begin position="24"/>
        <end position="293"/>
    </location>
</feature>
<dbReference type="InterPro" id="IPR005225">
    <property type="entry name" value="Small_GTP-bd"/>
</dbReference>
<evidence type="ECO:0000256" key="3">
    <source>
        <dbReference type="ARBA" id="ARBA00022490"/>
    </source>
</evidence>
<dbReference type="GO" id="GO:0097216">
    <property type="term" value="F:guanosine tetraphosphate binding"/>
    <property type="evidence" value="ECO:0007669"/>
    <property type="project" value="UniProtKB-ARBA"/>
</dbReference>
<protein>
    <recommendedName>
        <fullName evidence="7 8">Peptide chain release factor 3</fullName>
        <shortName evidence="8">RF-3</shortName>
    </recommendedName>
</protein>
<dbReference type="PROSITE" id="PS51722">
    <property type="entry name" value="G_TR_2"/>
    <property type="match status" value="1"/>
</dbReference>
<evidence type="ECO:0000256" key="5">
    <source>
        <dbReference type="ARBA" id="ARBA00022917"/>
    </source>
</evidence>
<dbReference type="GO" id="GO:0006449">
    <property type="term" value="P:regulation of translational termination"/>
    <property type="evidence" value="ECO:0007669"/>
    <property type="project" value="UniProtKB-UniRule"/>
</dbReference>
<dbReference type="Proteomes" id="UP000190092">
    <property type="component" value="Unassembled WGS sequence"/>
</dbReference>
<dbReference type="NCBIfam" id="TIGR00231">
    <property type="entry name" value="small_GTP"/>
    <property type="match status" value="1"/>
</dbReference>
<dbReference type="InterPro" id="IPR009000">
    <property type="entry name" value="Transl_B-barrel_sf"/>
</dbReference>
<evidence type="ECO:0000256" key="1">
    <source>
        <dbReference type="ARBA" id="ARBA00004496"/>
    </source>
</evidence>
<evidence type="ECO:0000313" key="11">
    <source>
        <dbReference type="Proteomes" id="UP000190092"/>
    </source>
</evidence>
<dbReference type="InterPro" id="IPR027417">
    <property type="entry name" value="P-loop_NTPase"/>
</dbReference>
<dbReference type="InterPro" id="IPR035647">
    <property type="entry name" value="EFG_III/V"/>
</dbReference>
<keyword evidence="11" id="KW-1185">Reference proteome</keyword>
<dbReference type="InterPro" id="IPR041732">
    <property type="entry name" value="RF3_GTP-bd"/>
</dbReference>
<dbReference type="Pfam" id="PF00009">
    <property type="entry name" value="GTP_EFTU"/>
    <property type="match status" value="1"/>
</dbReference>
<evidence type="ECO:0000256" key="7">
    <source>
        <dbReference type="ARBA" id="ARBA00073639"/>
    </source>
</evidence>
<evidence type="ECO:0000313" key="10">
    <source>
        <dbReference type="EMBL" id="SKA23785.1"/>
    </source>
</evidence>
<dbReference type="InterPro" id="IPR000795">
    <property type="entry name" value="T_Tr_GTP-bd_dom"/>
</dbReference>
<accession>A0A1T4S6C9</accession>
<dbReference type="SUPFAM" id="SSF54980">
    <property type="entry name" value="EF-G C-terminal domain-like"/>
    <property type="match status" value="1"/>
</dbReference>
<evidence type="ECO:0000259" key="9">
    <source>
        <dbReference type="PROSITE" id="PS51722"/>
    </source>
</evidence>
<dbReference type="FunFam" id="3.40.50.300:FF:000542">
    <property type="entry name" value="Peptide chain release factor 3"/>
    <property type="match status" value="1"/>
</dbReference>
<comment type="similarity">
    <text evidence="2 8">Belongs to the TRAFAC class translation factor GTPase superfamily. Classic translation factor GTPase family. PrfC subfamily.</text>
</comment>
<dbReference type="STRING" id="225324.SAMN02745126_04344"/>
<dbReference type="HAMAP" id="MF_00072">
    <property type="entry name" value="Rel_fac_3"/>
    <property type="match status" value="1"/>
</dbReference>
<dbReference type="InterPro" id="IPR038467">
    <property type="entry name" value="RF3_dom_3_sf"/>
</dbReference>
<dbReference type="InterPro" id="IPR031157">
    <property type="entry name" value="G_TR_CS"/>
</dbReference>
<dbReference type="NCBIfam" id="NF001964">
    <property type="entry name" value="PRK00741.1"/>
    <property type="match status" value="1"/>
</dbReference>
<dbReference type="PANTHER" id="PTHR43556">
    <property type="entry name" value="PEPTIDE CHAIN RELEASE FACTOR RF3"/>
    <property type="match status" value="1"/>
</dbReference>
<feature type="binding site" evidence="8">
    <location>
        <begin position="155"/>
        <end position="158"/>
    </location>
    <ligand>
        <name>GTP</name>
        <dbReference type="ChEBI" id="CHEBI:37565"/>
    </ligand>
</feature>
<gene>
    <name evidence="8" type="primary">prfC</name>
    <name evidence="10" type="ORF">SAMN02745126_04344</name>
</gene>
<dbReference type="GO" id="GO:0016150">
    <property type="term" value="F:translation release factor activity, codon nonspecific"/>
    <property type="evidence" value="ECO:0007669"/>
    <property type="project" value="TreeGrafter"/>
</dbReference>
<comment type="function">
    <text evidence="8">Increases the formation of ribosomal termination complexes and stimulates activities of RF-1 and RF-2. It binds guanine nucleotides and has strong preference for UGA stop codons. It may interact directly with the ribosome. The stimulation of RF-1 and RF-2 is significantly reduced by GTP and GDP, but not by GMP.</text>
</comment>
<dbReference type="Gene3D" id="3.40.50.300">
    <property type="entry name" value="P-loop containing nucleotide triphosphate hydrolases"/>
    <property type="match status" value="1"/>
</dbReference>
<dbReference type="EMBL" id="FUWJ01000007">
    <property type="protein sequence ID" value="SKA23785.1"/>
    <property type="molecule type" value="Genomic_DNA"/>
</dbReference>